<feature type="compositionally biased region" description="Pro residues" evidence="2">
    <location>
        <begin position="258"/>
        <end position="270"/>
    </location>
</feature>
<protein>
    <submittedName>
        <fullName evidence="4">Uncharacterized protein</fullName>
    </submittedName>
</protein>
<name>A0A9J2PWI9_ASCLU</name>
<accession>A0A9J2PWI9</accession>
<evidence type="ECO:0000313" key="3">
    <source>
        <dbReference type="Proteomes" id="UP000036681"/>
    </source>
</evidence>
<feature type="region of interest" description="Disordered" evidence="2">
    <location>
        <begin position="247"/>
        <end position="277"/>
    </location>
</feature>
<proteinExistence type="predicted"/>
<reference evidence="4" key="1">
    <citation type="submission" date="2023-03" db="UniProtKB">
        <authorList>
            <consortium name="WormBaseParasite"/>
        </authorList>
    </citation>
    <scope>IDENTIFICATION</scope>
</reference>
<dbReference type="WBParaSite" id="ALUE_0001366901-mRNA-1">
    <property type="protein sequence ID" value="ALUE_0001366901-mRNA-1"/>
    <property type="gene ID" value="ALUE_0001366901"/>
</dbReference>
<keyword evidence="1" id="KW-0175">Coiled coil</keyword>
<evidence type="ECO:0000313" key="4">
    <source>
        <dbReference type="WBParaSite" id="ALUE_0001366901-mRNA-1"/>
    </source>
</evidence>
<organism evidence="3 4">
    <name type="scientific">Ascaris lumbricoides</name>
    <name type="common">Giant roundworm</name>
    <dbReference type="NCBI Taxonomy" id="6252"/>
    <lineage>
        <taxon>Eukaryota</taxon>
        <taxon>Metazoa</taxon>
        <taxon>Ecdysozoa</taxon>
        <taxon>Nematoda</taxon>
        <taxon>Chromadorea</taxon>
        <taxon>Rhabditida</taxon>
        <taxon>Spirurina</taxon>
        <taxon>Ascaridomorpha</taxon>
        <taxon>Ascaridoidea</taxon>
        <taxon>Ascarididae</taxon>
        <taxon>Ascaris</taxon>
    </lineage>
</organism>
<feature type="coiled-coil region" evidence="1">
    <location>
        <begin position="116"/>
        <end position="171"/>
    </location>
</feature>
<evidence type="ECO:0000256" key="1">
    <source>
        <dbReference type="SAM" id="Coils"/>
    </source>
</evidence>
<dbReference type="AlphaFoldDB" id="A0A9J2PWI9"/>
<sequence length="347" mass="38480">MCIYAIPHEIDIDLNTFQAPISTLSRNRMQMLQTRFGFRHLAIYTWLKSACYINSFFFAVIARGGAGKAISRLQSTVRAMEGEESVNSVGTEAYIAYVEQFEAWERDVDKRREMIRAKAESDAQEAQAAAQAKAQAAAAAQAAEAKRKKELEVEEQQKKQIEAEAAAQAAAYAQHQQSYLAHHQAAIQKEQQMRQANAASTQDLITDAKLSEETFDASHMAETMKKMAQVAEQVLIGGQQPESFASEGVYQHAASQPVPQPAQQPGPPPQLWGSDRKPYDANDPMFKRWGLRAAPPYFEPAARLPPPDFKPTPCWLMVQQMSEEKLAPVAQVNVPPPPAVAPFPVQQ</sequence>
<keyword evidence="3" id="KW-1185">Reference proteome</keyword>
<evidence type="ECO:0000256" key="2">
    <source>
        <dbReference type="SAM" id="MobiDB-lite"/>
    </source>
</evidence>
<dbReference type="Proteomes" id="UP000036681">
    <property type="component" value="Unplaced"/>
</dbReference>